<dbReference type="PRINTS" id="PR00443">
    <property type="entry name" value="GPROTEINAS"/>
</dbReference>
<evidence type="ECO:0000256" key="7">
    <source>
        <dbReference type="ARBA" id="ARBA00023224"/>
    </source>
</evidence>
<keyword evidence="5 9" id="KW-0460">Magnesium</keyword>
<dbReference type="GO" id="GO:0005737">
    <property type="term" value="C:cytoplasm"/>
    <property type="evidence" value="ECO:0007669"/>
    <property type="project" value="TreeGrafter"/>
</dbReference>
<dbReference type="Pfam" id="PF00503">
    <property type="entry name" value="G-alpha"/>
    <property type="match status" value="1"/>
</dbReference>
<dbReference type="GO" id="GO:0031683">
    <property type="term" value="F:G-protein beta/gamma-subunit complex binding"/>
    <property type="evidence" value="ECO:0007669"/>
    <property type="project" value="UniProtKB-UniRule"/>
</dbReference>
<comment type="subcellular location">
    <subcellularLocation>
        <location evidence="9">Cell membrane</location>
    </subcellularLocation>
</comment>
<dbReference type="GO" id="GO:0005525">
    <property type="term" value="F:GTP binding"/>
    <property type="evidence" value="ECO:0007669"/>
    <property type="project" value="UniProtKB-UniRule"/>
</dbReference>
<keyword evidence="7 9" id="KW-0807">Transducer</keyword>
<comment type="similarity">
    <text evidence="1 9">Belongs to the G-alpha family. G(s) subfamily.</text>
</comment>
<evidence type="ECO:0000256" key="8">
    <source>
        <dbReference type="PIRSR" id="PIRSR601019-1"/>
    </source>
</evidence>
<dbReference type="InterPro" id="IPR027417">
    <property type="entry name" value="P-loop_NTPase"/>
</dbReference>
<evidence type="ECO:0000256" key="5">
    <source>
        <dbReference type="ARBA" id="ARBA00022842"/>
    </source>
</evidence>
<dbReference type="GO" id="GO:0046872">
    <property type="term" value="F:metal ion binding"/>
    <property type="evidence" value="ECO:0007669"/>
    <property type="project" value="UniProtKB-UniRule"/>
</dbReference>
<comment type="function">
    <text evidence="9">Guanine nucleotide-binding proteins (G proteins) function as transducers in numerous signaling pathways controlled by G protein-coupled receptors (GPCRs).</text>
</comment>
<dbReference type="FunFam" id="3.40.50.300:FF:006178">
    <property type="entry name" value="Guanine nucleotide-binding protein G(s) subunit alpha isoforms short"/>
    <property type="match status" value="1"/>
</dbReference>
<dbReference type="SUPFAM" id="SSF52540">
    <property type="entry name" value="P-loop containing nucleoside triphosphate hydrolases"/>
    <property type="match status" value="1"/>
</dbReference>
<evidence type="ECO:0000256" key="1">
    <source>
        <dbReference type="ARBA" id="ARBA00007172"/>
    </source>
</evidence>
<dbReference type="PROSITE" id="PS51882">
    <property type="entry name" value="G_ALPHA"/>
    <property type="match status" value="1"/>
</dbReference>
<accession>A0A834ERT3</accession>
<reference evidence="10 11" key="1">
    <citation type="journal article" date="2020" name="Nature">
        <title>Six reference-quality genomes reveal evolution of bat adaptations.</title>
        <authorList>
            <person name="Jebb D."/>
            <person name="Huang Z."/>
            <person name="Pippel M."/>
            <person name="Hughes G.M."/>
            <person name="Lavrichenko K."/>
            <person name="Devanna P."/>
            <person name="Winkler S."/>
            <person name="Jermiin L.S."/>
            <person name="Skirmuntt E.C."/>
            <person name="Katzourakis A."/>
            <person name="Burkitt-Gray L."/>
            <person name="Ray D.A."/>
            <person name="Sullivan K.A.M."/>
            <person name="Roscito J.G."/>
            <person name="Kirilenko B.M."/>
            <person name="Davalos L.M."/>
            <person name="Corthals A.P."/>
            <person name="Power M.L."/>
            <person name="Jones G."/>
            <person name="Ransome R.D."/>
            <person name="Dechmann D.K.N."/>
            <person name="Locatelli A.G."/>
            <person name="Puechmaille S.J."/>
            <person name="Fedrigo O."/>
            <person name="Jarvis E.D."/>
            <person name="Hiller M."/>
            <person name="Vernes S.C."/>
            <person name="Myers E.W."/>
            <person name="Teeling E.C."/>
        </authorList>
    </citation>
    <scope>NUCLEOTIDE SEQUENCE [LARGE SCALE GENOMIC DNA]</scope>
    <source>
        <strain evidence="10">Bat1K_MPI-CBG_1</strain>
    </source>
</reference>
<dbReference type="GO" id="GO:0003924">
    <property type="term" value="F:GTPase activity"/>
    <property type="evidence" value="ECO:0007669"/>
    <property type="project" value="UniProtKB-UniRule"/>
</dbReference>
<evidence type="ECO:0000256" key="6">
    <source>
        <dbReference type="ARBA" id="ARBA00023134"/>
    </source>
</evidence>
<comment type="caution">
    <text evidence="10">The sequence shown here is derived from an EMBL/GenBank/DDBJ whole genome shotgun (WGS) entry which is preliminary data.</text>
</comment>
<evidence type="ECO:0000256" key="3">
    <source>
        <dbReference type="ARBA" id="ARBA00022723"/>
    </source>
</evidence>
<dbReference type="Proteomes" id="UP000664940">
    <property type="component" value="Unassembled WGS sequence"/>
</dbReference>
<evidence type="ECO:0000256" key="4">
    <source>
        <dbReference type="ARBA" id="ARBA00022741"/>
    </source>
</evidence>
<keyword evidence="4 8" id="KW-0547">Nucleotide-binding</keyword>
<sequence>MVIWENNQTNCLQGALNLFKSIWNNRWLRTISVILLLNKQDLLSEKVLAGKLKIEDYFPEFARYTIPEDATPKPSEDPQVTLAQYFIRDEFLRISTASREGRHYYYLTSPAPWTPTMSTACSKTAATSSSTCTFVRQKPVLFFFIVISTYRNTDLPRTCI</sequence>
<dbReference type="EMBL" id="JABVXQ010000001">
    <property type="protein sequence ID" value="KAF6131080.1"/>
    <property type="molecule type" value="Genomic_DNA"/>
</dbReference>
<proteinExistence type="inferred from homology"/>
<evidence type="ECO:0000256" key="2">
    <source>
        <dbReference type="ARBA" id="ARBA00011356"/>
    </source>
</evidence>
<name>A0A834ERT3_9CHIR</name>
<evidence type="ECO:0000313" key="11">
    <source>
        <dbReference type="Proteomes" id="UP000664940"/>
    </source>
</evidence>
<evidence type="ECO:0000256" key="9">
    <source>
        <dbReference type="RuleBase" id="RU369121"/>
    </source>
</evidence>
<keyword evidence="3 9" id="KW-0479">Metal-binding</keyword>
<comment type="subunit">
    <text evidence="2 9">G proteins are composed of 3 units; alpha, beta and gamma. The alpha chain contains the guanine nucleotide binding site.</text>
</comment>
<keyword evidence="6 8" id="KW-0342">GTP-binding</keyword>
<dbReference type="InterPro" id="IPR001019">
    <property type="entry name" value="Gprotein_alpha_su"/>
</dbReference>
<dbReference type="AlphaFoldDB" id="A0A834ERT3"/>
<dbReference type="Gene3D" id="3.40.50.300">
    <property type="entry name" value="P-loop containing nucleotide triphosphate hydrolases"/>
    <property type="match status" value="1"/>
</dbReference>
<evidence type="ECO:0000313" key="10">
    <source>
        <dbReference type="EMBL" id="KAF6131080.1"/>
    </source>
</evidence>
<dbReference type="GO" id="GO:0007191">
    <property type="term" value="P:adenylate cyclase-activating dopamine receptor signaling pathway"/>
    <property type="evidence" value="ECO:0007669"/>
    <property type="project" value="TreeGrafter"/>
</dbReference>
<dbReference type="GO" id="GO:0005834">
    <property type="term" value="C:heterotrimeric G-protein complex"/>
    <property type="evidence" value="ECO:0007669"/>
    <property type="project" value="UniProtKB-UniRule"/>
</dbReference>
<gene>
    <name evidence="10" type="ORF">HJG60_007981</name>
</gene>
<feature type="binding site" evidence="8">
    <location>
        <begin position="38"/>
        <end position="41"/>
    </location>
    <ligand>
        <name>GTP</name>
        <dbReference type="ChEBI" id="CHEBI:37565"/>
    </ligand>
</feature>
<organism evidence="10 11">
    <name type="scientific">Phyllostomus discolor</name>
    <name type="common">pale spear-nosed bat</name>
    <dbReference type="NCBI Taxonomy" id="89673"/>
    <lineage>
        <taxon>Eukaryota</taxon>
        <taxon>Metazoa</taxon>
        <taxon>Chordata</taxon>
        <taxon>Craniata</taxon>
        <taxon>Vertebrata</taxon>
        <taxon>Euteleostomi</taxon>
        <taxon>Mammalia</taxon>
        <taxon>Eutheria</taxon>
        <taxon>Laurasiatheria</taxon>
        <taxon>Chiroptera</taxon>
        <taxon>Yangochiroptera</taxon>
        <taxon>Phyllostomidae</taxon>
        <taxon>Phyllostominae</taxon>
        <taxon>Phyllostomus</taxon>
    </lineage>
</organism>
<dbReference type="GO" id="GO:0007606">
    <property type="term" value="P:sensory perception of chemical stimulus"/>
    <property type="evidence" value="ECO:0007669"/>
    <property type="project" value="TreeGrafter"/>
</dbReference>
<dbReference type="GO" id="GO:0001664">
    <property type="term" value="F:G protein-coupled receptor binding"/>
    <property type="evidence" value="ECO:0007669"/>
    <property type="project" value="TreeGrafter"/>
</dbReference>
<keyword evidence="9" id="KW-1003">Cell membrane</keyword>
<keyword evidence="9" id="KW-0472">Membrane</keyword>
<protein>
    <recommendedName>
        <fullName evidence="9">Guanine nucleotide-binding protein G(s) subunit alpha</fullName>
    </recommendedName>
    <alternativeName>
        <fullName evidence="9">Adenylate cyclase-stimulating G alpha protein</fullName>
    </alternativeName>
</protein>
<dbReference type="PANTHER" id="PTHR10218">
    <property type="entry name" value="GTP-BINDING PROTEIN ALPHA SUBUNIT"/>
    <property type="match status" value="1"/>
</dbReference>
<dbReference type="PANTHER" id="PTHR10218:SF212">
    <property type="entry name" value="G PROTEIN ALPHA S SUBUNIT"/>
    <property type="match status" value="1"/>
</dbReference>
<dbReference type="InterPro" id="IPR000367">
    <property type="entry name" value="Gprotein_alpha_S"/>
</dbReference>